<protein>
    <submittedName>
        <fullName evidence="1">Uncharacterized protein</fullName>
    </submittedName>
</protein>
<evidence type="ECO:0000313" key="1">
    <source>
        <dbReference type="EMBL" id="KAG5413346.1"/>
    </source>
</evidence>
<keyword evidence="2" id="KW-1185">Reference proteome</keyword>
<sequence length="74" mass="8236">MTVRLLSPGSDGFQSADFAGFCLRETMSYLESFSPAPIDLRFSSSLSDCLSLCSSDDSSPQLIWFLHLQAYLYL</sequence>
<proteinExistence type="predicted"/>
<gene>
    <name evidence="1" type="primary">A01g501370.1_BraROA</name>
    <name evidence="1" type="ORF">IGI04_000913</name>
</gene>
<dbReference type="Proteomes" id="UP000823674">
    <property type="component" value="Chromosome A01"/>
</dbReference>
<organism evidence="1 2">
    <name type="scientific">Brassica rapa subsp. trilocularis</name>
    <dbReference type="NCBI Taxonomy" id="1813537"/>
    <lineage>
        <taxon>Eukaryota</taxon>
        <taxon>Viridiplantae</taxon>
        <taxon>Streptophyta</taxon>
        <taxon>Embryophyta</taxon>
        <taxon>Tracheophyta</taxon>
        <taxon>Spermatophyta</taxon>
        <taxon>Magnoliopsida</taxon>
        <taxon>eudicotyledons</taxon>
        <taxon>Gunneridae</taxon>
        <taxon>Pentapetalae</taxon>
        <taxon>rosids</taxon>
        <taxon>malvids</taxon>
        <taxon>Brassicales</taxon>
        <taxon>Brassicaceae</taxon>
        <taxon>Brassiceae</taxon>
        <taxon>Brassica</taxon>
    </lineage>
</organism>
<reference evidence="1 2" key="1">
    <citation type="submission" date="2021-03" db="EMBL/GenBank/DDBJ databases">
        <authorList>
            <person name="King G.J."/>
            <person name="Bancroft I."/>
            <person name="Baten A."/>
            <person name="Bloomfield J."/>
            <person name="Borpatragohain P."/>
            <person name="He Z."/>
            <person name="Irish N."/>
            <person name="Irwin J."/>
            <person name="Liu K."/>
            <person name="Mauleon R.P."/>
            <person name="Moore J."/>
            <person name="Morris R."/>
            <person name="Ostergaard L."/>
            <person name="Wang B."/>
            <person name="Wells R."/>
        </authorList>
    </citation>
    <scope>NUCLEOTIDE SEQUENCE [LARGE SCALE GENOMIC DNA]</scope>
    <source>
        <strain evidence="1">R-o-18</strain>
        <tissue evidence="1">Leaf</tissue>
    </source>
</reference>
<comment type="caution">
    <text evidence="1">The sequence shown here is derived from an EMBL/GenBank/DDBJ whole genome shotgun (WGS) entry which is preliminary data.</text>
</comment>
<name>A0ABQ7NT95_BRACM</name>
<accession>A0ABQ7NT95</accession>
<evidence type="ECO:0000313" key="2">
    <source>
        <dbReference type="Proteomes" id="UP000823674"/>
    </source>
</evidence>
<dbReference type="EMBL" id="JADBGQ010000001">
    <property type="protein sequence ID" value="KAG5413346.1"/>
    <property type="molecule type" value="Genomic_DNA"/>
</dbReference>